<dbReference type="GO" id="GO:0005737">
    <property type="term" value="C:cytoplasm"/>
    <property type="evidence" value="ECO:0007669"/>
    <property type="project" value="UniProtKB-SubCell"/>
</dbReference>
<dbReference type="STRING" id="511.UZ73_00670"/>
<evidence type="ECO:0000313" key="8">
    <source>
        <dbReference type="Proteomes" id="UP000214561"/>
    </source>
</evidence>
<dbReference type="SUPFAM" id="SSF52402">
    <property type="entry name" value="Adenine nucleotide alpha hydrolases-like"/>
    <property type="match status" value="1"/>
</dbReference>
<dbReference type="Gene3D" id="3.40.50.620">
    <property type="entry name" value="HUPs"/>
    <property type="match status" value="1"/>
</dbReference>
<accession>A0A0M7D159</accession>
<evidence type="ECO:0000313" key="4">
    <source>
        <dbReference type="EMBL" id="ASR89835.1"/>
    </source>
</evidence>
<dbReference type="PIRSF" id="PIRSF006276">
    <property type="entry name" value="UspA"/>
    <property type="match status" value="1"/>
</dbReference>
<dbReference type="EMBL" id="CP096916">
    <property type="protein sequence ID" value="WBM36515.1"/>
    <property type="molecule type" value="Genomic_DNA"/>
</dbReference>
<sequence>MYERILVCTDGSELSAHAVTHALNLAKTSGAKLLALRVIPRYRQSYLEGGPIIDQKLDSRIEASWVEHAQSELAAVKQAGKDIGVSVKGLVVKSELVADAIISTAEKQKADLIVMSSHGRKGYKRLLLGSETQHVLTYSEIPVLVIRKKAKKK</sequence>
<reference evidence="4 8" key="1">
    <citation type="submission" date="2017-05" db="EMBL/GenBank/DDBJ databases">
        <authorList>
            <person name="Qiu J.G."/>
            <person name="He J."/>
        </authorList>
    </citation>
    <scope>NUCLEOTIDE SEQUENCE [LARGE SCALE GENOMIC DNA]</scope>
    <source>
        <strain evidence="4 8">JQ135</strain>
    </source>
</reference>
<evidence type="ECO:0000313" key="7">
    <source>
        <dbReference type="EMBL" id="WBM36515.1"/>
    </source>
</evidence>
<dbReference type="PRINTS" id="PR01438">
    <property type="entry name" value="UNVRSLSTRESS"/>
</dbReference>
<dbReference type="eggNOG" id="COG0589">
    <property type="taxonomic scope" value="Bacteria"/>
</dbReference>
<name>A0A0A2NEH2_ALCFA</name>
<dbReference type="OrthoDB" id="5295044at2"/>
<keyword evidence="2" id="KW-0963">Cytoplasm</keyword>
<dbReference type="Proteomes" id="UP000245216">
    <property type="component" value="Unassembled WGS sequence"/>
</dbReference>
<dbReference type="InterPro" id="IPR006015">
    <property type="entry name" value="Universal_stress_UspA"/>
</dbReference>
<organism evidence="5 9">
    <name type="scientific">Alcaligenes faecalis</name>
    <dbReference type="NCBI Taxonomy" id="511"/>
    <lineage>
        <taxon>Bacteria</taxon>
        <taxon>Pseudomonadati</taxon>
        <taxon>Pseudomonadota</taxon>
        <taxon>Betaproteobacteria</taxon>
        <taxon>Burkholderiales</taxon>
        <taxon>Alcaligenaceae</taxon>
        <taxon>Alcaligenes</taxon>
    </lineage>
</organism>
<dbReference type="CDD" id="cd00293">
    <property type="entry name" value="USP-like"/>
    <property type="match status" value="1"/>
</dbReference>
<keyword evidence="10" id="KW-1185">Reference proteome</keyword>
<gene>
    <name evidence="4" type="ORF">AFA_10455</name>
    <name evidence="5" type="ORF">DF183_04400</name>
    <name evidence="7" type="ORF">M2J83_11865</name>
    <name evidence="6" type="ORF">MXF72_08390</name>
</gene>
<dbReference type="AlphaFoldDB" id="A0A0A2NEH2"/>
<dbReference type="Proteomes" id="UP000214561">
    <property type="component" value="Chromosome"/>
</dbReference>
<feature type="domain" description="UspA" evidence="3">
    <location>
        <begin position="1"/>
        <end position="147"/>
    </location>
</feature>
<dbReference type="Proteomes" id="UP001211866">
    <property type="component" value="Chromosome"/>
</dbReference>
<evidence type="ECO:0000313" key="5">
    <source>
        <dbReference type="EMBL" id="PWE15973.1"/>
    </source>
</evidence>
<proteinExistence type="inferred from homology"/>
<dbReference type="EMBL" id="QEXO01000001">
    <property type="protein sequence ID" value="PWE15973.1"/>
    <property type="molecule type" value="Genomic_DNA"/>
</dbReference>
<comment type="subcellular location">
    <subcellularLocation>
        <location evidence="2">Cytoplasm</location>
    </subcellularLocation>
</comment>
<dbReference type="GeneID" id="96773526"/>
<accession>A0A0A2NEH2</accession>
<dbReference type="InterPro" id="IPR014729">
    <property type="entry name" value="Rossmann-like_a/b/a_fold"/>
</dbReference>
<reference evidence="6" key="4">
    <citation type="submission" date="2022-04" db="EMBL/GenBank/DDBJ databases">
        <title>Genomic mining of Alcaligenes faecalis D334 producing ectoin and derivatives.</title>
        <authorList>
            <person name="Doan V.T."/>
            <person name="Quach N.T."/>
            <person name="Vu T.-H.-N."/>
            <person name="Phi Q.-T."/>
        </authorList>
    </citation>
    <scope>NUCLEOTIDE SEQUENCE</scope>
    <source>
        <strain evidence="6">D334</strain>
    </source>
</reference>
<dbReference type="KEGG" id="afa:UZ73_00670"/>
<dbReference type="EMBL" id="CP095873">
    <property type="protein sequence ID" value="UPL23081.1"/>
    <property type="molecule type" value="Genomic_DNA"/>
</dbReference>
<evidence type="ECO:0000256" key="1">
    <source>
        <dbReference type="ARBA" id="ARBA00008791"/>
    </source>
</evidence>
<dbReference type="EMBL" id="CP021641">
    <property type="protein sequence ID" value="ASR89835.1"/>
    <property type="molecule type" value="Genomic_DNA"/>
</dbReference>
<reference evidence="5 9" key="2">
    <citation type="submission" date="2018-05" db="EMBL/GenBank/DDBJ databases">
        <title>Genome Sequence of an Efficient Indole-Degrading Bacterium, Alcaligenes sp.YBY.</title>
        <authorList>
            <person name="Yang B."/>
        </authorList>
    </citation>
    <scope>NUCLEOTIDE SEQUENCE [LARGE SCALE GENOMIC DNA]</scope>
    <source>
        <strain evidence="5 9">YBY</strain>
    </source>
</reference>
<protein>
    <recommendedName>
        <fullName evidence="2">Universal stress protein</fullName>
    </recommendedName>
</protein>
<dbReference type="KEGG" id="afq:AFA_10455"/>
<dbReference type="Pfam" id="PF00582">
    <property type="entry name" value="Usp"/>
    <property type="match status" value="1"/>
</dbReference>
<evidence type="ECO:0000313" key="9">
    <source>
        <dbReference type="Proteomes" id="UP000245216"/>
    </source>
</evidence>
<dbReference type="RefSeq" id="WP_009457090.1">
    <property type="nucleotide sequence ID" value="NZ_CAXOJJ010000028.1"/>
</dbReference>
<dbReference type="Proteomes" id="UP000830925">
    <property type="component" value="Chromosome"/>
</dbReference>
<evidence type="ECO:0000259" key="3">
    <source>
        <dbReference type="Pfam" id="PF00582"/>
    </source>
</evidence>
<evidence type="ECO:0000313" key="10">
    <source>
        <dbReference type="Proteomes" id="UP001211866"/>
    </source>
</evidence>
<dbReference type="PANTHER" id="PTHR46268:SF6">
    <property type="entry name" value="UNIVERSAL STRESS PROTEIN UP12"/>
    <property type="match status" value="1"/>
</dbReference>
<evidence type="ECO:0000313" key="6">
    <source>
        <dbReference type="EMBL" id="UPL23081.1"/>
    </source>
</evidence>
<comment type="similarity">
    <text evidence="1 2">Belongs to the universal stress protein A family.</text>
</comment>
<dbReference type="PANTHER" id="PTHR46268">
    <property type="entry name" value="STRESS RESPONSE PROTEIN NHAX"/>
    <property type="match status" value="1"/>
</dbReference>
<evidence type="ECO:0000256" key="2">
    <source>
        <dbReference type="PIRNR" id="PIRNR006276"/>
    </source>
</evidence>
<reference evidence="7 10" key="5">
    <citation type="submission" date="2022-05" db="EMBL/GenBank/DDBJ databases">
        <title>Complete sequence of strain NY11312.</title>
        <authorList>
            <person name="Zhou D."/>
        </authorList>
    </citation>
    <scope>NUCLEOTIDE SEQUENCE [LARGE SCALE GENOMIC DNA]</scope>
    <source>
        <strain evidence="7 10">NY11312</strain>
    </source>
</reference>
<dbReference type="InterPro" id="IPR006016">
    <property type="entry name" value="UspA"/>
</dbReference>
<reference evidence="5 9" key="3">
    <citation type="submission" date="2018-05" db="EMBL/GenBank/DDBJ databases">
        <authorList>
            <person name="Lanie J.A."/>
            <person name="Ng W.-L."/>
            <person name="Kazmierczak K.M."/>
            <person name="Andrzejewski T.M."/>
            <person name="Davidsen T.M."/>
            <person name="Wayne K.J."/>
            <person name="Tettelin H."/>
            <person name="Glass J.I."/>
            <person name="Rusch D."/>
            <person name="Podicherti R."/>
            <person name="Tsui H.-C.T."/>
            <person name="Winkler M.E."/>
        </authorList>
    </citation>
    <scope>NUCLEOTIDE SEQUENCE [LARGE SCALE GENOMIC DNA]</scope>
    <source>
        <strain evidence="5 9">YBY</strain>
    </source>
</reference>